<dbReference type="CDD" id="cd06171">
    <property type="entry name" value="Sigma70_r4"/>
    <property type="match status" value="1"/>
</dbReference>
<dbReference type="EMBL" id="AP027731">
    <property type="protein sequence ID" value="BDZ44877.1"/>
    <property type="molecule type" value="Genomic_DNA"/>
</dbReference>
<dbReference type="Gene3D" id="1.10.10.10">
    <property type="entry name" value="Winged helix-like DNA-binding domain superfamily/Winged helix DNA-binding domain"/>
    <property type="match status" value="1"/>
</dbReference>
<evidence type="ECO:0000259" key="5">
    <source>
        <dbReference type="Pfam" id="PF04542"/>
    </source>
</evidence>
<dbReference type="Gene3D" id="1.10.1740.10">
    <property type="match status" value="1"/>
</dbReference>
<dbReference type="Pfam" id="PF08281">
    <property type="entry name" value="Sigma70_r4_2"/>
    <property type="match status" value="1"/>
</dbReference>
<accession>A0ABM8G9K3</accession>
<dbReference type="InterPro" id="IPR007627">
    <property type="entry name" value="RNA_pol_sigma70_r2"/>
</dbReference>
<protein>
    <submittedName>
        <fullName evidence="7">RNA polymerase sigma factor SigK</fullName>
    </submittedName>
</protein>
<proteinExistence type="inferred from homology"/>
<dbReference type="NCBIfam" id="NF007228">
    <property type="entry name" value="PRK09646.1"/>
    <property type="match status" value="1"/>
</dbReference>
<keyword evidence="3" id="KW-0731">Sigma factor</keyword>
<evidence type="ECO:0000256" key="3">
    <source>
        <dbReference type="ARBA" id="ARBA00023082"/>
    </source>
</evidence>
<reference evidence="8" key="1">
    <citation type="journal article" date="2019" name="Int. J. Syst. Evol. Microbiol.">
        <title>The Global Catalogue of Microorganisms (GCM) 10K type strain sequencing project: providing services to taxonomists for standard genome sequencing and annotation.</title>
        <authorList>
            <consortium name="The Broad Institute Genomics Platform"/>
            <consortium name="The Broad Institute Genome Sequencing Center for Infectious Disease"/>
            <person name="Wu L."/>
            <person name="Ma J."/>
        </authorList>
    </citation>
    <scope>NUCLEOTIDE SEQUENCE [LARGE SCALE GENOMIC DNA]</scope>
    <source>
        <strain evidence="8">NBRC 108725</strain>
    </source>
</reference>
<dbReference type="SUPFAM" id="SSF88946">
    <property type="entry name" value="Sigma2 domain of RNA polymerase sigma factors"/>
    <property type="match status" value="1"/>
</dbReference>
<feature type="domain" description="RNA polymerase sigma factor 70 region 4 type 2" evidence="6">
    <location>
        <begin position="152"/>
        <end position="203"/>
    </location>
</feature>
<evidence type="ECO:0000313" key="7">
    <source>
        <dbReference type="EMBL" id="BDZ44877.1"/>
    </source>
</evidence>
<dbReference type="InterPro" id="IPR014284">
    <property type="entry name" value="RNA_pol_sigma-70_dom"/>
</dbReference>
<dbReference type="PANTHER" id="PTHR43133:SF66">
    <property type="entry name" value="ECF RNA POLYMERASE SIGMA FACTOR SIGK"/>
    <property type="match status" value="1"/>
</dbReference>
<keyword evidence="8" id="KW-1185">Reference proteome</keyword>
<gene>
    <name evidence="7" type="ORF">GCM10025866_07860</name>
</gene>
<dbReference type="NCBIfam" id="TIGR02937">
    <property type="entry name" value="sigma70-ECF"/>
    <property type="match status" value="1"/>
</dbReference>
<dbReference type="Pfam" id="PF04542">
    <property type="entry name" value="Sigma70_r2"/>
    <property type="match status" value="1"/>
</dbReference>
<dbReference type="InterPro" id="IPR013324">
    <property type="entry name" value="RNA_pol_sigma_r3/r4-like"/>
</dbReference>
<sequence length="212" mass="23760">MIGADGAGIPVLRNAGGVQGDGSRGEQSIVDVQPTEALLSEVSRGDREAFTRLYDRTAPRVLGLIRRVLVDPAQSEEVAQEVYLEVWQSASRFDPNRGSGTTWILTMAHRRAIDRIRASQSGRDRDLRVGIRDYSPDYDNVSEQAEIRLENERVRQAMQRLTELQRQAITLAYYEGFTQSEIADRLGIPLGTVKTRLRDGMIRLRDEMGVAS</sequence>
<name>A0ABM8G9K3_9MICO</name>
<evidence type="ECO:0000256" key="2">
    <source>
        <dbReference type="ARBA" id="ARBA00023015"/>
    </source>
</evidence>
<dbReference type="Proteomes" id="UP001321498">
    <property type="component" value="Chromosome"/>
</dbReference>
<evidence type="ECO:0000313" key="8">
    <source>
        <dbReference type="Proteomes" id="UP001321498"/>
    </source>
</evidence>
<evidence type="ECO:0000259" key="6">
    <source>
        <dbReference type="Pfam" id="PF08281"/>
    </source>
</evidence>
<keyword evidence="2" id="KW-0805">Transcription regulation</keyword>
<dbReference type="InterPro" id="IPR013325">
    <property type="entry name" value="RNA_pol_sigma_r2"/>
</dbReference>
<dbReference type="SUPFAM" id="SSF88659">
    <property type="entry name" value="Sigma3 and sigma4 domains of RNA polymerase sigma factors"/>
    <property type="match status" value="1"/>
</dbReference>
<evidence type="ECO:0000256" key="1">
    <source>
        <dbReference type="ARBA" id="ARBA00010641"/>
    </source>
</evidence>
<dbReference type="InterPro" id="IPR036388">
    <property type="entry name" value="WH-like_DNA-bd_sf"/>
</dbReference>
<feature type="domain" description="RNA polymerase sigma-70 region 2" evidence="5">
    <location>
        <begin position="53"/>
        <end position="120"/>
    </location>
</feature>
<evidence type="ECO:0000256" key="4">
    <source>
        <dbReference type="ARBA" id="ARBA00023163"/>
    </source>
</evidence>
<dbReference type="InterPro" id="IPR013249">
    <property type="entry name" value="RNA_pol_sigma70_r4_t2"/>
</dbReference>
<dbReference type="PANTHER" id="PTHR43133">
    <property type="entry name" value="RNA POLYMERASE ECF-TYPE SIGMA FACTO"/>
    <property type="match status" value="1"/>
</dbReference>
<comment type="similarity">
    <text evidence="1">Belongs to the sigma-70 factor family. ECF subfamily.</text>
</comment>
<dbReference type="InterPro" id="IPR039425">
    <property type="entry name" value="RNA_pol_sigma-70-like"/>
</dbReference>
<keyword evidence="4" id="KW-0804">Transcription</keyword>
<organism evidence="7 8">
    <name type="scientific">Naasia aerilata</name>
    <dbReference type="NCBI Taxonomy" id="1162966"/>
    <lineage>
        <taxon>Bacteria</taxon>
        <taxon>Bacillati</taxon>
        <taxon>Actinomycetota</taxon>
        <taxon>Actinomycetes</taxon>
        <taxon>Micrococcales</taxon>
        <taxon>Microbacteriaceae</taxon>
        <taxon>Naasia</taxon>
    </lineage>
</organism>